<evidence type="ECO:0000313" key="2">
    <source>
        <dbReference type="EMBL" id="KAF2769569.1"/>
    </source>
</evidence>
<gene>
    <name evidence="2" type="ORF">EJ03DRAFT_327175</name>
</gene>
<evidence type="ECO:0000313" key="3">
    <source>
        <dbReference type="Proteomes" id="UP000799436"/>
    </source>
</evidence>
<dbReference type="AlphaFoldDB" id="A0A6G1LAH3"/>
<reference evidence="2" key="1">
    <citation type="journal article" date="2020" name="Stud. Mycol.">
        <title>101 Dothideomycetes genomes: a test case for predicting lifestyles and emergence of pathogens.</title>
        <authorList>
            <person name="Haridas S."/>
            <person name="Albert R."/>
            <person name="Binder M."/>
            <person name="Bloem J."/>
            <person name="Labutti K."/>
            <person name="Salamov A."/>
            <person name="Andreopoulos B."/>
            <person name="Baker S."/>
            <person name="Barry K."/>
            <person name="Bills G."/>
            <person name="Bluhm B."/>
            <person name="Cannon C."/>
            <person name="Castanera R."/>
            <person name="Culley D."/>
            <person name="Daum C."/>
            <person name="Ezra D."/>
            <person name="Gonzalez J."/>
            <person name="Henrissat B."/>
            <person name="Kuo A."/>
            <person name="Liang C."/>
            <person name="Lipzen A."/>
            <person name="Lutzoni F."/>
            <person name="Magnuson J."/>
            <person name="Mondo S."/>
            <person name="Nolan M."/>
            <person name="Ohm R."/>
            <person name="Pangilinan J."/>
            <person name="Park H.-J."/>
            <person name="Ramirez L."/>
            <person name="Alfaro M."/>
            <person name="Sun H."/>
            <person name="Tritt A."/>
            <person name="Yoshinaga Y."/>
            <person name="Zwiers L.-H."/>
            <person name="Turgeon B."/>
            <person name="Goodwin S."/>
            <person name="Spatafora J."/>
            <person name="Crous P."/>
            <person name="Grigoriev I."/>
        </authorList>
    </citation>
    <scope>NUCLEOTIDE SEQUENCE</scope>
    <source>
        <strain evidence="2">CBS 116005</strain>
    </source>
</reference>
<protein>
    <submittedName>
        <fullName evidence="2">Uncharacterized protein</fullName>
    </submittedName>
</protein>
<feature type="region of interest" description="Disordered" evidence="1">
    <location>
        <begin position="23"/>
        <end position="260"/>
    </location>
</feature>
<feature type="compositionally biased region" description="Basic and acidic residues" evidence="1">
    <location>
        <begin position="215"/>
        <end position="229"/>
    </location>
</feature>
<dbReference type="EMBL" id="ML995832">
    <property type="protein sequence ID" value="KAF2769569.1"/>
    <property type="molecule type" value="Genomic_DNA"/>
</dbReference>
<accession>A0A6G1LAH3</accession>
<proteinExistence type="predicted"/>
<feature type="compositionally biased region" description="Gly residues" evidence="1">
    <location>
        <begin position="241"/>
        <end position="251"/>
    </location>
</feature>
<dbReference type="Proteomes" id="UP000799436">
    <property type="component" value="Unassembled WGS sequence"/>
</dbReference>
<feature type="compositionally biased region" description="Low complexity" evidence="1">
    <location>
        <begin position="126"/>
        <end position="146"/>
    </location>
</feature>
<feature type="compositionally biased region" description="Low complexity" evidence="1">
    <location>
        <begin position="161"/>
        <end position="173"/>
    </location>
</feature>
<sequence length="260" mass="27711">MSTTRNTPYQPLSVQPVNFSLFAATGTPAPPASPPHSSHSSIARPPTPGGGPLTSHPTTPVDIAGAFPPTPEPEHANLPMSKPKQQGQDGVFRVPASPPSAADSASQHIHSPEPQRRPNGVRKLFSMSSLRSSFNSSRTSLSLSTHTSDRQVHPLTGMKRPSSPSMASTTASSIGGVALPRPELRKKKSASWFRRKSGMFTMNQDTGFGLDSVDENQRPDTRESKRVKEAPAPSLPQIGALRGGQLDGGNIGWDEGLFKR</sequence>
<keyword evidence="3" id="KW-1185">Reference proteome</keyword>
<name>A0A6G1LAH3_9PEZI</name>
<organism evidence="2 3">
    <name type="scientific">Teratosphaeria nubilosa</name>
    <dbReference type="NCBI Taxonomy" id="161662"/>
    <lineage>
        <taxon>Eukaryota</taxon>
        <taxon>Fungi</taxon>
        <taxon>Dikarya</taxon>
        <taxon>Ascomycota</taxon>
        <taxon>Pezizomycotina</taxon>
        <taxon>Dothideomycetes</taxon>
        <taxon>Dothideomycetidae</taxon>
        <taxon>Mycosphaerellales</taxon>
        <taxon>Teratosphaeriaceae</taxon>
        <taxon>Teratosphaeria</taxon>
    </lineage>
</organism>
<evidence type="ECO:0000256" key="1">
    <source>
        <dbReference type="SAM" id="MobiDB-lite"/>
    </source>
</evidence>
<feature type="compositionally biased region" description="Basic residues" evidence="1">
    <location>
        <begin position="184"/>
        <end position="197"/>
    </location>
</feature>
<dbReference type="OrthoDB" id="5380416at2759"/>